<organism evidence="3 4">
    <name type="scientific">Aspergillus novoparasiticus</name>
    <dbReference type="NCBI Taxonomy" id="986946"/>
    <lineage>
        <taxon>Eukaryota</taxon>
        <taxon>Fungi</taxon>
        <taxon>Dikarya</taxon>
        <taxon>Ascomycota</taxon>
        <taxon>Pezizomycotina</taxon>
        <taxon>Eurotiomycetes</taxon>
        <taxon>Eurotiomycetidae</taxon>
        <taxon>Eurotiales</taxon>
        <taxon>Aspergillaceae</taxon>
        <taxon>Aspergillus</taxon>
        <taxon>Aspergillus subgen. Circumdati</taxon>
    </lineage>
</organism>
<evidence type="ECO:0000313" key="3">
    <source>
        <dbReference type="EMBL" id="KAB8217221.1"/>
    </source>
</evidence>
<keyword evidence="1" id="KW-0812">Transmembrane</keyword>
<accession>A0A5N6EHY5</accession>
<evidence type="ECO:0000256" key="1">
    <source>
        <dbReference type="SAM" id="Phobius"/>
    </source>
</evidence>
<evidence type="ECO:0000256" key="2">
    <source>
        <dbReference type="SAM" id="SignalP"/>
    </source>
</evidence>
<feature type="signal peptide" evidence="2">
    <location>
        <begin position="1"/>
        <end position="22"/>
    </location>
</feature>
<dbReference type="AlphaFoldDB" id="A0A5N6EHY5"/>
<feature type="transmembrane region" description="Helical" evidence="1">
    <location>
        <begin position="188"/>
        <end position="211"/>
    </location>
</feature>
<dbReference type="EMBL" id="ML733467">
    <property type="protein sequence ID" value="KAB8217221.1"/>
    <property type="molecule type" value="Genomic_DNA"/>
</dbReference>
<keyword evidence="1" id="KW-0472">Membrane</keyword>
<proteinExistence type="predicted"/>
<keyword evidence="1" id="KW-1133">Transmembrane helix</keyword>
<gene>
    <name evidence="3" type="ORF">BDV33DRAFT_193741</name>
</gene>
<name>A0A5N6EHY5_9EURO</name>
<protein>
    <recommendedName>
        <fullName evidence="5">Mid2 domain-containing protein</fullName>
    </recommendedName>
</protein>
<evidence type="ECO:0000313" key="4">
    <source>
        <dbReference type="Proteomes" id="UP000326799"/>
    </source>
</evidence>
<keyword evidence="4" id="KW-1185">Reference proteome</keyword>
<sequence>MKLQPIPLSLSLSLLFILPTHAQNRTCYFLDGSVATADVPCTSDATTNCCNKNDICMSNGLCYLQGSHGMALSRGSCTDKSWGARCFAPCSSTNRNNGFPVVNVGFSGSSSQYCCGSATVKDGSTTCSLDGDPFTITMGTAIPGVAALAVNNSDSDSGSGSGSNSTNNGTCDDADYKLKEKALDNHDVAIGVGVGVPLGVIAIASIAWALYERRQRRSAVGGVREKEEGGGYMGLNGGSLSGSMNMGGNGNMGMGGMPLAELNTTQASTQRPVELDSGKVHRLVLEDWAYSVEHYEWLVRIF</sequence>
<feature type="chain" id="PRO_5024930145" description="Mid2 domain-containing protein" evidence="2">
    <location>
        <begin position="23"/>
        <end position="302"/>
    </location>
</feature>
<reference evidence="3 4" key="1">
    <citation type="submission" date="2019-04" db="EMBL/GenBank/DDBJ databases">
        <title>Fungal friends and foes A comparative genomics study of 23 Aspergillus species from section Flavi.</title>
        <authorList>
            <consortium name="DOE Joint Genome Institute"/>
            <person name="Kjaerbolling I."/>
            <person name="Vesth T.C."/>
            <person name="Frisvad J.C."/>
            <person name="Nybo J.L."/>
            <person name="Theobald S."/>
            <person name="Kildgaard S."/>
            <person name="Petersen T.I."/>
            <person name="Kuo A."/>
            <person name="Sato A."/>
            <person name="Lyhne E.K."/>
            <person name="Kogle M.E."/>
            <person name="Wiebenga A."/>
            <person name="Kun R.S."/>
            <person name="Lubbers R.J."/>
            <person name="Makela M.R."/>
            <person name="Barry K."/>
            <person name="Chovatia M."/>
            <person name="Clum A."/>
            <person name="Daum C."/>
            <person name="Haridas S."/>
            <person name="He G."/>
            <person name="LaButti K."/>
            <person name="Lipzen A."/>
            <person name="Mondo S."/>
            <person name="Pangilinan J."/>
            <person name="Riley R."/>
            <person name="Salamov A."/>
            <person name="Simmons B.A."/>
            <person name="Magnuson J.K."/>
            <person name="Henrissat B."/>
            <person name="Mortensen U.H."/>
            <person name="Larsen T.O."/>
            <person name="De vries R.P."/>
            <person name="Grigoriev I.V."/>
            <person name="Machida M."/>
            <person name="Baker S.E."/>
            <person name="Andersen M.R."/>
        </authorList>
    </citation>
    <scope>NUCLEOTIDE SEQUENCE [LARGE SCALE GENOMIC DNA]</scope>
    <source>
        <strain evidence="3 4">CBS 126849</strain>
    </source>
</reference>
<keyword evidence="2" id="KW-0732">Signal</keyword>
<dbReference type="Proteomes" id="UP000326799">
    <property type="component" value="Unassembled WGS sequence"/>
</dbReference>
<evidence type="ECO:0008006" key="5">
    <source>
        <dbReference type="Google" id="ProtNLM"/>
    </source>
</evidence>